<evidence type="ECO:0000313" key="3">
    <source>
        <dbReference type="Proteomes" id="UP000611459"/>
    </source>
</evidence>
<keyword evidence="4" id="KW-1185">Reference proteome</keyword>
<dbReference type="AlphaFoldDB" id="A0AAP1Y9V1"/>
<organism evidence="1 3">
    <name type="scientific">Burkholderia contaminans</name>
    <dbReference type="NCBI Taxonomy" id="488447"/>
    <lineage>
        <taxon>Bacteria</taxon>
        <taxon>Pseudomonadati</taxon>
        <taxon>Pseudomonadota</taxon>
        <taxon>Betaproteobacteria</taxon>
        <taxon>Burkholderiales</taxon>
        <taxon>Burkholderiaceae</taxon>
        <taxon>Burkholderia</taxon>
        <taxon>Burkholderia cepacia complex</taxon>
    </lineage>
</organism>
<comment type="caution">
    <text evidence="1">The sequence shown here is derived from an EMBL/GenBank/DDBJ whole genome shotgun (WGS) entry which is preliminary data.</text>
</comment>
<dbReference type="Proteomes" id="UP000611459">
    <property type="component" value="Unassembled WGS sequence"/>
</dbReference>
<dbReference type="EMBL" id="JAGEMX010000025">
    <property type="protein sequence ID" value="MBO1835000.1"/>
    <property type="molecule type" value="Genomic_DNA"/>
</dbReference>
<name>A0AAP1Y9V1_9BURK</name>
<evidence type="ECO:0000313" key="4">
    <source>
        <dbReference type="Proteomes" id="UP000664048"/>
    </source>
</evidence>
<reference evidence="1" key="1">
    <citation type="submission" date="2021-01" db="EMBL/GenBank/DDBJ databases">
        <title>Outbreak of Burkholderia contaminns endophthalmitis traced to a clinical ventilation system.</title>
        <authorList>
            <person name="Lipuma J."/>
            <person name="Spilker T."/>
            <person name="Kratholm J."/>
        </authorList>
    </citation>
    <scope>NUCLEOTIDE SEQUENCE</scope>
    <source>
        <strain evidence="1">HI4954</strain>
    </source>
</reference>
<evidence type="ECO:0000313" key="2">
    <source>
        <dbReference type="EMBL" id="MBO1835000.1"/>
    </source>
</evidence>
<evidence type="ECO:0000313" key="1">
    <source>
        <dbReference type="EMBL" id="MBK1932145.1"/>
    </source>
</evidence>
<dbReference type="Proteomes" id="UP000664048">
    <property type="component" value="Unassembled WGS sequence"/>
</dbReference>
<accession>A0AAP1Y9V1</accession>
<proteinExistence type="predicted"/>
<reference evidence="2 4" key="2">
    <citation type="submission" date="2021-03" db="EMBL/GenBank/DDBJ databases">
        <title>Clinical course, treatment and visual outcome of an outbreak of Burkholderia contaminans endophthalmitis following cataract surgery.</title>
        <authorList>
            <person name="Lind C."/>
            <person name="Olsen K."/>
            <person name="Angelsen N.K."/>
            <person name="Krefting E.A."/>
            <person name="Fossen K."/>
            <person name="Gravningen K."/>
            <person name="Depoorter E."/>
            <person name="Vandamme P."/>
            <person name="Bertelsen G."/>
        </authorList>
    </citation>
    <scope>NUCLEOTIDE SEQUENCE [LARGE SCALE GENOMIC DNA]</scope>
    <source>
        <strain evidence="2 4">51242556</strain>
    </source>
</reference>
<protein>
    <submittedName>
        <fullName evidence="1">Uncharacterized protein</fullName>
    </submittedName>
</protein>
<dbReference type="RefSeq" id="WP_105771057.1">
    <property type="nucleotide sequence ID" value="NZ_JAENHZ010000008.1"/>
</dbReference>
<dbReference type="EMBL" id="JAENIB010000007">
    <property type="protein sequence ID" value="MBK1932145.1"/>
    <property type="molecule type" value="Genomic_DNA"/>
</dbReference>
<gene>
    <name evidence="2" type="ORF">J4M89_37035</name>
    <name evidence="1" type="ORF">JIN94_19840</name>
</gene>
<sequence>MDELQAIESISASMRRIFEKVLVATDVKGTSGTCIYASILLQQSLDRFGGCETVVRGGDGLSDGGVRDMVGVWHGHYWVEGVTSSGTPFLADISADQFGWPSVVVLPLAEARSRYVPGNDEPCGQAVEDETRRMVQALET</sequence>